<evidence type="ECO:0000256" key="1">
    <source>
        <dbReference type="SAM" id="MobiDB-lite"/>
    </source>
</evidence>
<feature type="region of interest" description="Disordered" evidence="1">
    <location>
        <begin position="51"/>
        <end position="86"/>
    </location>
</feature>
<dbReference type="Proteomes" id="UP000051913">
    <property type="component" value="Unassembled WGS sequence"/>
</dbReference>
<gene>
    <name evidence="2" type="ORF">CP49_39985</name>
</gene>
<organism evidence="2 3">
    <name type="scientific">Bradyrhizobium valentinum</name>
    <dbReference type="NCBI Taxonomy" id="1518501"/>
    <lineage>
        <taxon>Bacteria</taxon>
        <taxon>Pseudomonadati</taxon>
        <taxon>Pseudomonadota</taxon>
        <taxon>Alphaproteobacteria</taxon>
        <taxon>Hyphomicrobiales</taxon>
        <taxon>Nitrobacteraceae</taxon>
        <taxon>Bradyrhizobium</taxon>
    </lineage>
</organism>
<dbReference type="AlphaFoldDB" id="A0A0R3LTK6"/>
<proteinExistence type="predicted"/>
<comment type="caution">
    <text evidence="2">The sequence shown here is derived from an EMBL/GenBank/DDBJ whole genome shotgun (WGS) entry which is preliminary data.</text>
</comment>
<evidence type="ECO:0000313" key="3">
    <source>
        <dbReference type="Proteomes" id="UP000051913"/>
    </source>
</evidence>
<dbReference type="EMBL" id="LLXX01000041">
    <property type="protein sequence ID" value="KRR11329.1"/>
    <property type="molecule type" value="Genomic_DNA"/>
</dbReference>
<sequence length="86" mass="9562">MPVQPSETALPPRCEICGAGTAQIGKLPRIGLRPLVYVYKCDVCNQITSVEPERQDSPTISPTVTPPMPKSRIKKPPHRIPRRQPH</sequence>
<accession>A0A0R3LTK6</accession>
<keyword evidence="3" id="KW-1185">Reference proteome</keyword>
<evidence type="ECO:0000313" key="2">
    <source>
        <dbReference type="EMBL" id="KRR11329.1"/>
    </source>
</evidence>
<dbReference type="RefSeq" id="WP_057849688.1">
    <property type="nucleotide sequence ID" value="NZ_LLXX01000041.1"/>
</dbReference>
<protein>
    <submittedName>
        <fullName evidence="2">Uncharacterized protein</fullName>
    </submittedName>
</protein>
<name>A0A0R3LTK6_9BRAD</name>
<feature type="compositionally biased region" description="Basic residues" evidence="1">
    <location>
        <begin position="71"/>
        <end position="86"/>
    </location>
</feature>
<reference evidence="2 3" key="1">
    <citation type="submission" date="2014-03" db="EMBL/GenBank/DDBJ databases">
        <title>Bradyrhizobium valentinum sp. nov., isolated from effective nodules of Lupinus mariae-josephae, a lupine endemic of basic-lime soils in Eastern Spain.</title>
        <authorList>
            <person name="Duran D."/>
            <person name="Rey L."/>
            <person name="Navarro A."/>
            <person name="Busquets A."/>
            <person name="Imperial J."/>
            <person name="Ruiz-Argueso T."/>
        </authorList>
    </citation>
    <scope>NUCLEOTIDE SEQUENCE [LARGE SCALE GENOMIC DNA]</scope>
    <source>
        <strain evidence="2 3">LmjM3</strain>
    </source>
</reference>
<dbReference type="STRING" id="1518501.CQ10_01285"/>